<keyword evidence="7" id="KW-1185">Reference proteome</keyword>
<evidence type="ECO:0000256" key="4">
    <source>
        <dbReference type="SAM" id="MobiDB-lite"/>
    </source>
</evidence>
<reference evidence="7" key="1">
    <citation type="journal article" date="2014" name="Proc. Natl. Acad. Sci. U.S.A.">
        <title>Extensive sampling of basidiomycete genomes demonstrates inadequacy of the white-rot/brown-rot paradigm for wood decay fungi.</title>
        <authorList>
            <person name="Riley R."/>
            <person name="Salamov A.A."/>
            <person name="Brown D.W."/>
            <person name="Nagy L.G."/>
            <person name="Floudas D."/>
            <person name="Held B.W."/>
            <person name="Levasseur A."/>
            <person name="Lombard V."/>
            <person name="Morin E."/>
            <person name="Otillar R."/>
            <person name="Lindquist E.A."/>
            <person name="Sun H."/>
            <person name="LaButti K.M."/>
            <person name="Schmutz J."/>
            <person name="Jabbour D."/>
            <person name="Luo H."/>
            <person name="Baker S.E."/>
            <person name="Pisabarro A.G."/>
            <person name="Walton J.D."/>
            <person name="Blanchette R.A."/>
            <person name="Henrissat B."/>
            <person name="Martin F."/>
            <person name="Cullen D."/>
            <person name="Hibbett D.S."/>
            <person name="Grigoriev I.V."/>
        </authorList>
    </citation>
    <scope>NUCLEOTIDE SEQUENCE [LARGE SCALE GENOMIC DNA]</scope>
    <source>
        <strain evidence="7">MUCL 33604</strain>
    </source>
</reference>
<dbReference type="InterPro" id="IPR000719">
    <property type="entry name" value="Prot_kinase_dom"/>
</dbReference>
<feature type="compositionally biased region" description="Basic and acidic residues" evidence="4">
    <location>
        <begin position="794"/>
        <end position="809"/>
    </location>
</feature>
<dbReference type="AlphaFoldDB" id="A0A067Q914"/>
<feature type="compositionally biased region" description="Polar residues" evidence="4">
    <location>
        <begin position="656"/>
        <end position="666"/>
    </location>
</feature>
<evidence type="ECO:0000256" key="1">
    <source>
        <dbReference type="ARBA" id="ARBA00022527"/>
    </source>
</evidence>
<dbReference type="PROSITE" id="PS50011">
    <property type="entry name" value="PROTEIN_KINASE_DOM"/>
    <property type="match status" value="1"/>
</dbReference>
<gene>
    <name evidence="6" type="ORF">JAAARDRAFT_53741</name>
</gene>
<evidence type="ECO:0000259" key="5">
    <source>
        <dbReference type="PROSITE" id="PS50011"/>
    </source>
</evidence>
<sequence length="1054" mass="115359">MQNGNPPIQPQPLPPNHRQPNHPPSKDPIYVEAIPSVSLQGNNVIIGDASSRSTRAYTPLKVVGDGSFGTVWLCDWHGTLPPNTPLSAMQCGAGARPEWTGKRLVAVKRMKKKWEGGWDECRKLKELESLRAISYHPNIIPLYDAFLLPETKELYFVFESMEGNLYQLIKSRKGRPLAGGLVSSIFKQVVAGLHHIHASGYFHRDMKPENLLVTTTGLYEYTTVSPIAPPNAPPEKDVVVTVKLADFGLARETRSKPPYTEYVSTRWYRAPEVLLRARDYSNPVDMWALGTIMAELVNLRPMFPGSGEIDQVARICELLGDPCEDYGFDARGKAIGGGKWPRGVRMAKGVGLVFPKIQPKDIYALFDRSVPIELVDCISDLLKYEPDERLTSRQCLDHPYLRKTTPRNNPPAPPVIIAATQPPLQPKVSIQTQSLRSGASLPSVSPRHCPPSYSHSPSNAKPVFDSTTKHLLPPPPHIPDATASHRSSFYAGSSTSLPSNGASTYANGLSDYTTHSSDTLNGDVRPPAYANGNVWIDGNAQQPANGWPMDISSPQMEVHIQEFPQHANGHPMDIQTSPMAQDYPARPPMDQDHPMQHVQQEQVAPQGTKFSKLGLGFAKKHPKWLFGGHGDKPNVLTPVDELHAVPPVDPSPFSLKRTQSNSTDSQSISELSPLASEPPPGLHMDPKKIKKEAERVAREAEKQRRALAEKSQREQARAVMQKRNQVLMQPHAQGQDIEWKWVANTGSLVAGNSARAPELPGPEKSGNIGASRSLRGQSSGGRNSSTLKAAGGRFGHDPDSRMNDWRGSERMSKVPRTEWDDDQLSVSSSDVHSSIGRMSVMSFATGDSDPTPMRLRHRPSMFGIDRMTSSSSLRTSFGDEFPQSARSSVSLSLEQQLATEFHMRAALDPAAAHLTLPEAGSPPPMHNLTLSPSQQSWSQLPQCPPDVSNTPSRRQPRPTHISLPPPIQPRHPHHLHPHGASFDLGGQIPGHPTSPGVAPKSAINPIFKVPPLPSPSKEIPPSPNALPSFAHLEAVAEGEHPPFSPMSFTSSDVS</sequence>
<feature type="region of interest" description="Disordered" evidence="4">
    <location>
        <begin position="915"/>
        <end position="1054"/>
    </location>
</feature>
<dbReference type="CDD" id="cd07830">
    <property type="entry name" value="STKc_MAK_like"/>
    <property type="match status" value="1"/>
</dbReference>
<name>A0A067Q914_9AGAM</name>
<dbReference type="Gene3D" id="3.30.200.20">
    <property type="entry name" value="Phosphorylase Kinase, domain 1"/>
    <property type="match status" value="1"/>
</dbReference>
<dbReference type="GO" id="GO:0004674">
    <property type="term" value="F:protein serine/threonine kinase activity"/>
    <property type="evidence" value="ECO:0007669"/>
    <property type="project" value="UniProtKB-KW"/>
</dbReference>
<proteinExistence type="predicted"/>
<dbReference type="InParanoid" id="A0A067Q914"/>
<evidence type="ECO:0000256" key="2">
    <source>
        <dbReference type="ARBA" id="ARBA00022741"/>
    </source>
</evidence>
<dbReference type="InterPro" id="IPR050117">
    <property type="entry name" value="MAPK"/>
</dbReference>
<dbReference type="EMBL" id="KL197710">
    <property type="protein sequence ID" value="KDQ63538.1"/>
    <property type="molecule type" value="Genomic_DNA"/>
</dbReference>
<dbReference type="GO" id="GO:0005524">
    <property type="term" value="F:ATP binding"/>
    <property type="evidence" value="ECO:0007669"/>
    <property type="project" value="UniProtKB-KW"/>
</dbReference>
<feature type="compositionally biased region" description="Basic and acidic residues" evidence="4">
    <location>
        <begin position="684"/>
        <end position="716"/>
    </location>
</feature>
<dbReference type="FunFam" id="1.10.510.10:FF:000314">
    <property type="entry name" value="Serine threonine-protein kinase mak"/>
    <property type="match status" value="1"/>
</dbReference>
<feature type="domain" description="Protein kinase" evidence="5">
    <location>
        <begin position="57"/>
        <end position="401"/>
    </location>
</feature>
<feature type="compositionally biased region" description="Low complexity" evidence="4">
    <location>
        <begin position="771"/>
        <end position="785"/>
    </location>
</feature>
<keyword evidence="3" id="KW-0067">ATP-binding</keyword>
<evidence type="ECO:0000313" key="7">
    <source>
        <dbReference type="Proteomes" id="UP000027265"/>
    </source>
</evidence>
<evidence type="ECO:0000256" key="3">
    <source>
        <dbReference type="ARBA" id="ARBA00022840"/>
    </source>
</evidence>
<dbReference type="Pfam" id="PF00069">
    <property type="entry name" value="Pkinase"/>
    <property type="match status" value="1"/>
</dbReference>
<feature type="compositionally biased region" description="Pro residues" evidence="4">
    <location>
        <begin position="7"/>
        <end position="23"/>
    </location>
</feature>
<dbReference type="InterPro" id="IPR008271">
    <property type="entry name" value="Ser/Thr_kinase_AS"/>
</dbReference>
<protein>
    <recommendedName>
        <fullName evidence="5">Protein kinase domain-containing protein</fullName>
    </recommendedName>
</protein>
<dbReference type="Gene3D" id="1.10.510.10">
    <property type="entry name" value="Transferase(Phosphotransferase) domain 1"/>
    <property type="match status" value="1"/>
</dbReference>
<organism evidence="6 7">
    <name type="scientific">Jaapia argillacea MUCL 33604</name>
    <dbReference type="NCBI Taxonomy" id="933084"/>
    <lineage>
        <taxon>Eukaryota</taxon>
        <taxon>Fungi</taxon>
        <taxon>Dikarya</taxon>
        <taxon>Basidiomycota</taxon>
        <taxon>Agaricomycotina</taxon>
        <taxon>Agaricomycetes</taxon>
        <taxon>Agaricomycetidae</taxon>
        <taxon>Jaapiales</taxon>
        <taxon>Jaapiaceae</taxon>
        <taxon>Jaapia</taxon>
    </lineage>
</organism>
<dbReference type="SMART" id="SM00220">
    <property type="entry name" value="S_TKc"/>
    <property type="match status" value="1"/>
</dbReference>
<dbReference type="PROSITE" id="PS00108">
    <property type="entry name" value="PROTEIN_KINASE_ST"/>
    <property type="match status" value="1"/>
</dbReference>
<dbReference type="SUPFAM" id="SSF56112">
    <property type="entry name" value="Protein kinase-like (PK-like)"/>
    <property type="match status" value="1"/>
</dbReference>
<feature type="compositionally biased region" description="Pro residues" evidence="4">
    <location>
        <begin position="1008"/>
        <end position="1024"/>
    </location>
</feature>
<keyword evidence="1" id="KW-0418">Kinase</keyword>
<feature type="region of interest" description="Disordered" evidence="4">
    <location>
        <begin position="426"/>
        <end position="498"/>
    </location>
</feature>
<dbReference type="HOGENOM" id="CLU_009787_1_0_1"/>
<feature type="compositionally biased region" description="Low complexity" evidence="4">
    <location>
        <begin position="931"/>
        <end position="941"/>
    </location>
</feature>
<feature type="region of interest" description="Disordered" evidence="4">
    <location>
        <begin position="752"/>
        <end position="809"/>
    </location>
</feature>
<dbReference type="Proteomes" id="UP000027265">
    <property type="component" value="Unassembled WGS sequence"/>
</dbReference>
<dbReference type="InterPro" id="IPR011009">
    <property type="entry name" value="Kinase-like_dom_sf"/>
</dbReference>
<dbReference type="OrthoDB" id="2158884at2759"/>
<keyword evidence="1" id="KW-0723">Serine/threonine-protein kinase</keyword>
<feature type="region of interest" description="Disordered" evidence="4">
    <location>
        <begin position="642"/>
        <end position="718"/>
    </location>
</feature>
<evidence type="ECO:0000313" key="6">
    <source>
        <dbReference type="EMBL" id="KDQ63538.1"/>
    </source>
</evidence>
<dbReference type="STRING" id="933084.A0A067Q914"/>
<feature type="region of interest" description="Disordered" evidence="4">
    <location>
        <begin position="1"/>
        <end position="28"/>
    </location>
</feature>
<dbReference type="PANTHER" id="PTHR24055">
    <property type="entry name" value="MITOGEN-ACTIVATED PROTEIN KINASE"/>
    <property type="match status" value="1"/>
</dbReference>
<feature type="compositionally biased region" description="Polar residues" evidence="4">
    <location>
        <begin position="428"/>
        <end position="443"/>
    </location>
</feature>
<keyword evidence="1" id="KW-0808">Transferase</keyword>
<feature type="compositionally biased region" description="Polar residues" evidence="4">
    <location>
        <begin position="484"/>
        <end position="498"/>
    </location>
</feature>
<accession>A0A067Q914</accession>
<keyword evidence="2" id="KW-0547">Nucleotide-binding</keyword>